<evidence type="ECO:0000313" key="1">
    <source>
        <dbReference type="EMBL" id="NLR82286.1"/>
    </source>
</evidence>
<keyword evidence="2" id="KW-1185">Reference proteome</keyword>
<comment type="caution">
    <text evidence="1">The sequence shown here is derived from an EMBL/GenBank/DDBJ whole genome shotgun (WGS) entry which is preliminary data.</text>
</comment>
<dbReference type="Proteomes" id="UP000552864">
    <property type="component" value="Unassembled WGS sequence"/>
</dbReference>
<dbReference type="RefSeq" id="WP_168742231.1">
    <property type="nucleotide sequence ID" value="NZ_JABAHZ010000009.1"/>
</dbReference>
<dbReference type="EMBL" id="JABAHZ010000009">
    <property type="protein sequence ID" value="NLR82286.1"/>
    <property type="molecule type" value="Genomic_DNA"/>
</dbReference>
<accession>A0A847SVR8</accession>
<proteinExistence type="predicted"/>
<evidence type="ECO:0000313" key="2">
    <source>
        <dbReference type="Proteomes" id="UP000552864"/>
    </source>
</evidence>
<organism evidence="1 2">
    <name type="scientific">Chitinophaga eiseniae</name>
    <dbReference type="NCBI Taxonomy" id="634771"/>
    <lineage>
        <taxon>Bacteria</taxon>
        <taxon>Pseudomonadati</taxon>
        <taxon>Bacteroidota</taxon>
        <taxon>Chitinophagia</taxon>
        <taxon>Chitinophagales</taxon>
        <taxon>Chitinophagaceae</taxon>
        <taxon>Chitinophaga</taxon>
    </lineage>
</organism>
<name>A0A847SVR8_9BACT</name>
<dbReference type="AlphaFoldDB" id="A0A847SVR8"/>
<protein>
    <submittedName>
        <fullName evidence="1">Uncharacterized protein</fullName>
    </submittedName>
</protein>
<sequence length="46" mass="5023">MNDLTTAALMQLHADVLFTYDSRGRMLQANGPCPFPAFPVTGAPVW</sequence>
<reference evidence="1 2" key="1">
    <citation type="submission" date="2020-04" db="EMBL/GenBank/DDBJ databases">
        <authorList>
            <person name="Yin C."/>
        </authorList>
    </citation>
    <scope>NUCLEOTIDE SEQUENCE [LARGE SCALE GENOMIC DNA]</scope>
    <source>
        <strain evidence="1 2">Ak56</strain>
    </source>
</reference>
<gene>
    <name evidence="1" type="ORF">HGH91_26960</name>
</gene>